<keyword evidence="1" id="KW-0472">Membrane</keyword>
<sequence>MGGCCCSEDEETDIKGILLLIVIVLVLMAVCLPQPRQLVSNSMIPSWMDKSITLDSILDSLRALAMCAMFSQQMEYSSSLNLGLNGSLIKSHTSLSAKVLNPYSNIILSSPSLFIISMNDLFNLLELSGL</sequence>
<evidence type="ECO:0000313" key="3">
    <source>
        <dbReference type="Proteomes" id="UP000245207"/>
    </source>
</evidence>
<dbReference type="Proteomes" id="UP000245207">
    <property type="component" value="Unassembled WGS sequence"/>
</dbReference>
<dbReference type="AlphaFoldDB" id="A0A2U1LXV6"/>
<name>A0A2U1LXV6_ARTAN</name>
<reference evidence="2 3" key="1">
    <citation type="journal article" date="2018" name="Mol. Plant">
        <title>The genome of Artemisia annua provides insight into the evolution of Asteraceae family and artemisinin biosynthesis.</title>
        <authorList>
            <person name="Shen Q."/>
            <person name="Zhang L."/>
            <person name="Liao Z."/>
            <person name="Wang S."/>
            <person name="Yan T."/>
            <person name="Shi P."/>
            <person name="Liu M."/>
            <person name="Fu X."/>
            <person name="Pan Q."/>
            <person name="Wang Y."/>
            <person name="Lv Z."/>
            <person name="Lu X."/>
            <person name="Zhang F."/>
            <person name="Jiang W."/>
            <person name="Ma Y."/>
            <person name="Chen M."/>
            <person name="Hao X."/>
            <person name="Li L."/>
            <person name="Tang Y."/>
            <person name="Lv G."/>
            <person name="Zhou Y."/>
            <person name="Sun X."/>
            <person name="Brodelius P.E."/>
            <person name="Rose J.K.C."/>
            <person name="Tang K."/>
        </authorList>
    </citation>
    <scope>NUCLEOTIDE SEQUENCE [LARGE SCALE GENOMIC DNA]</scope>
    <source>
        <strain evidence="3">cv. Huhao1</strain>
        <tissue evidence="2">Leaf</tissue>
    </source>
</reference>
<evidence type="ECO:0000256" key="1">
    <source>
        <dbReference type="SAM" id="Phobius"/>
    </source>
</evidence>
<organism evidence="2 3">
    <name type="scientific">Artemisia annua</name>
    <name type="common">Sweet wormwood</name>
    <dbReference type="NCBI Taxonomy" id="35608"/>
    <lineage>
        <taxon>Eukaryota</taxon>
        <taxon>Viridiplantae</taxon>
        <taxon>Streptophyta</taxon>
        <taxon>Embryophyta</taxon>
        <taxon>Tracheophyta</taxon>
        <taxon>Spermatophyta</taxon>
        <taxon>Magnoliopsida</taxon>
        <taxon>eudicotyledons</taxon>
        <taxon>Gunneridae</taxon>
        <taxon>Pentapetalae</taxon>
        <taxon>asterids</taxon>
        <taxon>campanulids</taxon>
        <taxon>Asterales</taxon>
        <taxon>Asteraceae</taxon>
        <taxon>Asteroideae</taxon>
        <taxon>Anthemideae</taxon>
        <taxon>Artemisiinae</taxon>
        <taxon>Artemisia</taxon>
    </lineage>
</organism>
<proteinExistence type="predicted"/>
<keyword evidence="1" id="KW-0812">Transmembrane</keyword>
<protein>
    <submittedName>
        <fullName evidence="2">Uncharacterized protein</fullName>
    </submittedName>
</protein>
<feature type="transmembrane region" description="Helical" evidence="1">
    <location>
        <begin position="16"/>
        <end position="33"/>
    </location>
</feature>
<evidence type="ECO:0000313" key="2">
    <source>
        <dbReference type="EMBL" id="PWA53794.1"/>
    </source>
</evidence>
<comment type="caution">
    <text evidence="2">The sequence shown here is derived from an EMBL/GenBank/DDBJ whole genome shotgun (WGS) entry which is preliminary data.</text>
</comment>
<accession>A0A2U1LXV6</accession>
<gene>
    <name evidence="2" type="ORF">CTI12_AA442000</name>
</gene>
<keyword evidence="1" id="KW-1133">Transmembrane helix</keyword>
<dbReference type="EMBL" id="PKPP01007296">
    <property type="protein sequence ID" value="PWA53794.1"/>
    <property type="molecule type" value="Genomic_DNA"/>
</dbReference>
<keyword evidence="3" id="KW-1185">Reference proteome</keyword>